<sequence length="1267" mass="135529">MRCPACHRRLASGAACPVHGEHLQPAPLSESLPLPTIPGLRGGRLLGTGGFSRVYTAYREEDGREVALKLGAASHARLFAHEADALRQVGPPTVPELLQHGTAGGYPFLVMEALHGQTLATWMGSLPDRGAARLPQVRELLAGLCAALERVHSAGWAHRDLKPENIFLREGGTLSLLDFGLARLTGGDGREDVSPAGQRLGTPHYMAPEQCLDAREAGTAADLYALGVLLFELLTGAPPFVGSVEEIRHGHVSLRPPSVSGRAAVPSGLEDVLRRCLAKNPSERFARAADVLEAFETACQLTGPTVRVPPPGPGEPRLSGAGPRPLAVLGIRTEVPVDTVLTVLEAHGGLLARSWKGGYLALFPERLSVDAGLRSGILAARRLTEEGPATTVLHLAELHVRPGGATPRVAGADLAVPDRWWTGDSAPGEIRVTAEACARLGPGATRLGPEGERLLVREAVALSPGAAPSPWVGREGLLEDLCAEALRCLEAGEPGLCVLTGEVGHGKTRLLEALATRLEAPGRVRVLRFRASPPDTTSPEALLHALQGAAAAPTPGPGAASASSGAQRHVTSRALAEGLRERAREEPCVLLVDDAHLADPTSLDALEMAALDGTRAPLWICLAAGPVLQGLRPHFGERSAHAIHATLPPLTPEASRTLLLHLLHPVELIPEPVLARLEHLAQGVPLSLVELTGALRAAGALRASPGGGWYVAPDALLDVSATPLFDRLAARALAELPEVHQVLARLCAVLGTEVTVSRVDAAMRHLEARRDAEPVASWDAGAGLERLVRTGLMGPVAPGRFAFRHPLLREALEAAVPPPARRALHAAALHSLAGTDATAQRRRAHHAAGCGAHDEAARAFLALAEEARTTHLLVEAEQHYTRALALLPEGHDAQRAQALAGRGRVRHRLQLFREGLADLAAARGLAEARRDEAWVVDLLLEEATARDWMEDVEGSSACAREALERIERLDDPRLSLRCTLARGRLHVRRGEWDAAARALRSAAEGAEWARDHETHVVALAMLGSALTFLDQTAEAARCFEEALARCERTGDTLQRAATCTARVLLWLKLGDVPRMETDLRHAIALGRELGHAQVERWATFNLAEVLYMQGRSQEALPLALRAHELGVRFFQESPVPLDALLLARIQLALGDMAEAARQLRWIEAHCAPESLPPTAIMRRMVKLAVQEAAPESSWEESAWRLLVDEAGTYASTDEMMELLLQASWGAMESGHVEEARAWLERAHQAVEGAPLWRARLESLSQALGPPV</sequence>
<dbReference type="PROSITE" id="PS00107">
    <property type="entry name" value="PROTEIN_KINASE_ATP"/>
    <property type="match status" value="1"/>
</dbReference>
<dbReference type="InterPro" id="IPR019734">
    <property type="entry name" value="TPR_rpt"/>
</dbReference>
<dbReference type="InterPro" id="IPR027417">
    <property type="entry name" value="P-loop_NTPase"/>
</dbReference>
<feature type="domain" description="Protein kinase" evidence="7">
    <location>
        <begin position="40"/>
        <end position="296"/>
    </location>
</feature>
<evidence type="ECO:0000256" key="5">
    <source>
        <dbReference type="PROSITE-ProRule" id="PRU10141"/>
    </source>
</evidence>
<dbReference type="Gene3D" id="3.40.50.300">
    <property type="entry name" value="P-loop containing nucleotide triphosphate hydrolases"/>
    <property type="match status" value="1"/>
</dbReference>
<dbReference type="Pfam" id="PF13191">
    <property type="entry name" value="AAA_16"/>
    <property type="match status" value="1"/>
</dbReference>
<keyword evidence="1" id="KW-0808">Transferase</keyword>
<dbReference type="PANTHER" id="PTHR43289:SF6">
    <property type="entry name" value="SERINE_THREONINE-PROTEIN KINASE NEKL-3"/>
    <property type="match status" value="1"/>
</dbReference>
<protein>
    <submittedName>
        <fullName evidence="8">Protein kinase</fullName>
    </submittedName>
</protein>
<comment type="caution">
    <text evidence="8">The sequence shown here is derived from an EMBL/GenBank/DDBJ whole genome shotgun (WGS) entry which is preliminary data.</text>
</comment>
<dbReference type="InterPro" id="IPR011990">
    <property type="entry name" value="TPR-like_helical_dom_sf"/>
</dbReference>
<feature type="binding site" evidence="5">
    <location>
        <position position="69"/>
    </location>
    <ligand>
        <name>ATP</name>
        <dbReference type="ChEBI" id="CHEBI:30616"/>
    </ligand>
</feature>
<evidence type="ECO:0000256" key="1">
    <source>
        <dbReference type="ARBA" id="ARBA00022679"/>
    </source>
</evidence>
<organism evidence="8 9">
    <name type="scientific">Stigmatella ashevillensis</name>
    <dbReference type="NCBI Taxonomy" id="2995309"/>
    <lineage>
        <taxon>Bacteria</taxon>
        <taxon>Pseudomonadati</taxon>
        <taxon>Myxococcota</taxon>
        <taxon>Myxococcia</taxon>
        <taxon>Myxococcales</taxon>
        <taxon>Cystobacterineae</taxon>
        <taxon>Archangiaceae</taxon>
        <taxon>Stigmatella</taxon>
    </lineage>
</organism>
<dbReference type="PANTHER" id="PTHR43289">
    <property type="entry name" value="MITOGEN-ACTIVATED PROTEIN KINASE KINASE KINASE 20-RELATED"/>
    <property type="match status" value="1"/>
</dbReference>
<dbReference type="SUPFAM" id="SSF52540">
    <property type="entry name" value="P-loop containing nucleoside triphosphate hydrolases"/>
    <property type="match status" value="1"/>
</dbReference>
<evidence type="ECO:0000256" key="6">
    <source>
        <dbReference type="SAM" id="MobiDB-lite"/>
    </source>
</evidence>
<dbReference type="InterPro" id="IPR003593">
    <property type="entry name" value="AAA+_ATPase"/>
</dbReference>
<proteinExistence type="predicted"/>
<evidence type="ECO:0000313" key="8">
    <source>
        <dbReference type="EMBL" id="MDC0712533.1"/>
    </source>
</evidence>
<evidence type="ECO:0000313" key="9">
    <source>
        <dbReference type="Proteomes" id="UP001221838"/>
    </source>
</evidence>
<feature type="region of interest" description="Disordered" evidence="6">
    <location>
        <begin position="549"/>
        <end position="571"/>
    </location>
</feature>
<dbReference type="SUPFAM" id="SSF48452">
    <property type="entry name" value="TPR-like"/>
    <property type="match status" value="2"/>
</dbReference>
<name>A0ABT5DID4_9BACT</name>
<dbReference type="EMBL" id="JAQNDM010000002">
    <property type="protein sequence ID" value="MDC0712533.1"/>
    <property type="molecule type" value="Genomic_DNA"/>
</dbReference>
<dbReference type="InterPro" id="IPR041664">
    <property type="entry name" value="AAA_16"/>
</dbReference>
<dbReference type="GO" id="GO:0016301">
    <property type="term" value="F:kinase activity"/>
    <property type="evidence" value="ECO:0007669"/>
    <property type="project" value="UniProtKB-KW"/>
</dbReference>
<evidence type="ECO:0000256" key="3">
    <source>
        <dbReference type="ARBA" id="ARBA00022777"/>
    </source>
</evidence>
<dbReference type="InterPro" id="IPR017441">
    <property type="entry name" value="Protein_kinase_ATP_BS"/>
</dbReference>
<keyword evidence="4 5" id="KW-0067">ATP-binding</keyword>
<dbReference type="SUPFAM" id="SSF56112">
    <property type="entry name" value="Protein kinase-like (PK-like)"/>
    <property type="match status" value="1"/>
</dbReference>
<evidence type="ECO:0000259" key="7">
    <source>
        <dbReference type="PROSITE" id="PS50011"/>
    </source>
</evidence>
<accession>A0ABT5DID4</accession>
<reference evidence="8 9" key="1">
    <citation type="submission" date="2022-11" db="EMBL/GenBank/DDBJ databases">
        <title>Minimal conservation of predation-associated metabolite biosynthetic gene clusters underscores biosynthetic potential of Myxococcota including descriptions for ten novel species: Archangium lansinium sp. nov., Myxococcus landrumus sp. nov., Nannocystis bai.</title>
        <authorList>
            <person name="Ahearne A."/>
            <person name="Stevens C."/>
            <person name="Dowd S."/>
        </authorList>
    </citation>
    <scope>NUCLEOTIDE SEQUENCE [LARGE SCALE GENOMIC DNA]</scope>
    <source>
        <strain evidence="8 9">NCWAL01</strain>
    </source>
</reference>
<dbReference type="CDD" id="cd14014">
    <property type="entry name" value="STKc_PknB_like"/>
    <property type="match status" value="1"/>
</dbReference>
<dbReference type="Gene3D" id="1.10.510.10">
    <property type="entry name" value="Transferase(Phosphotransferase) domain 1"/>
    <property type="match status" value="1"/>
</dbReference>
<feature type="compositionally biased region" description="Low complexity" evidence="6">
    <location>
        <begin position="549"/>
        <end position="566"/>
    </location>
</feature>
<dbReference type="SMART" id="SM00028">
    <property type="entry name" value="TPR"/>
    <property type="match status" value="5"/>
</dbReference>
<dbReference type="Gene3D" id="1.25.40.10">
    <property type="entry name" value="Tetratricopeptide repeat domain"/>
    <property type="match status" value="2"/>
</dbReference>
<dbReference type="InterPro" id="IPR000719">
    <property type="entry name" value="Prot_kinase_dom"/>
</dbReference>
<dbReference type="SMART" id="SM00382">
    <property type="entry name" value="AAA"/>
    <property type="match status" value="1"/>
</dbReference>
<keyword evidence="9" id="KW-1185">Reference proteome</keyword>
<dbReference type="RefSeq" id="WP_272142664.1">
    <property type="nucleotide sequence ID" value="NZ_JAQNDM010000002.1"/>
</dbReference>
<dbReference type="InterPro" id="IPR011009">
    <property type="entry name" value="Kinase-like_dom_sf"/>
</dbReference>
<keyword evidence="2 5" id="KW-0547">Nucleotide-binding</keyword>
<dbReference type="Proteomes" id="UP001221838">
    <property type="component" value="Unassembled WGS sequence"/>
</dbReference>
<evidence type="ECO:0000256" key="2">
    <source>
        <dbReference type="ARBA" id="ARBA00022741"/>
    </source>
</evidence>
<dbReference type="PROSITE" id="PS50011">
    <property type="entry name" value="PROTEIN_KINASE_DOM"/>
    <property type="match status" value="1"/>
</dbReference>
<evidence type="ECO:0000256" key="4">
    <source>
        <dbReference type="ARBA" id="ARBA00022840"/>
    </source>
</evidence>
<gene>
    <name evidence="8" type="ORF">POL68_28985</name>
</gene>
<dbReference type="Pfam" id="PF00069">
    <property type="entry name" value="Pkinase"/>
    <property type="match status" value="1"/>
</dbReference>
<dbReference type="SMART" id="SM00220">
    <property type="entry name" value="S_TKc"/>
    <property type="match status" value="1"/>
</dbReference>
<keyword evidence="3 8" id="KW-0418">Kinase</keyword>